<gene>
    <name evidence="3" type="ORF">D1868_00890</name>
</gene>
<proteinExistence type="predicted"/>
<dbReference type="GO" id="GO:0016491">
    <property type="term" value="F:oxidoreductase activity"/>
    <property type="evidence" value="ECO:0007669"/>
    <property type="project" value="UniProtKB-KW"/>
</dbReference>
<evidence type="ECO:0000259" key="2">
    <source>
        <dbReference type="Pfam" id="PF01266"/>
    </source>
</evidence>
<protein>
    <submittedName>
        <fullName evidence="3">FAD-dependent oxidoreductase</fullName>
    </submittedName>
</protein>
<dbReference type="Proteomes" id="UP000423396">
    <property type="component" value="Chromosome"/>
</dbReference>
<dbReference type="AlphaFoldDB" id="A0A650CLS4"/>
<dbReference type="GO" id="GO:0005737">
    <property type="term" value="C:cytoplasm"/>
    <property type="evidence" value="ECO:0007669"/>
    <property type="project" value="TreeGrafter"/>
</dbReference>
<evidence type="ECO:0000313" key="3">
    <source>
        <dbReference type="EMBL" id="QGR18693.1"/>
    </source>
</evidence>
<dbReference type="Gene3D" id="3.50.50.60">
    <property type="entry name" value="FAD/NAD(P)-binding domain"/>
    <property type="match status" value="1"/>
</dbReference>
<dbReference type="SUPFAM" id="SSF51905">
    <property type="entry name" value="FAD/NAD(P)-binding domain"/>
    <property type="match status" value="1"/>
</dbReference>
<dbReference type="RefSeq" id="WP_156004907.1">
    <property type="nucleotide sequence ID" value="NZ_CP045483.1"/>
</dbReference>
<dbReference type="GeneID" id="42797590"/>
<dbReference type="Pfam" id="PF01266">
    <property type="entry name" value="DAO"/>
    <property type="match status" value="1"/>
</dbReference>
<organism evidence="3 4">
    <name type="scientific">Stygiolobus azoricus</name>
    <dbReference type="NCBI Taxonomy" id="41675"/>
    <lineage>
        <taxon>Archaea</taxon>
        <taxon>Thermoproteota</taxon>
        <taxon>Thermoprotei</taxon>
        <taxon>Sulfolobales</taxon>
        <taxon>Sulfolobaceae</taxon>
        <taxon>Stygiolobus</taxon>
    </lineage>
</organism>
<dbReference type="Gene3D" id="3.30.9.10">
    <property type="entry name" value="D-Amino Acid Oxidase, subunit A, domain 2"/>
    <property type="match status" value="1"/>
</dbReference>
<dbReference type="KEGG" id="sazo:D1868_00890"/>
<keyword evidence="4" id="KW-1185">Reference proteome</keyword>
<evidence type="ECO:0000256" key="1">
    <source>
        <dbReference type="ARBA" id="ARBA00023002"/>
    </source>
</evidence>
<dbReference type="InterPro" id="IPR036188">
    <property type="entry name" value="FAD/NAD-bd_sf"/>
</dbReference>
<dbReference type="InterPro" id="IPR006076">
    <property type="entry name" value="FAD-dep_OxRdtase"/>
</dbReference>
<evidence type="ECO:0000313" key="4">
    <source>
        <dbReference type="Proteomes" id="UP000423396"/>
    </source>
</evidence>
<dbReference type="PANTHER" id="PTHR13847">
    <property type="entry name" value="SARCOSINE DEHYDROGENASE-RELATED"/>
    <property type="match status" value="1"/>
</dbReference>
<name>A0A650CLS4_9CREN</name>
<feature type="domain" description="FAD dependent oxidoreductase" evidence="2">
    <location>
        <begin position="2"/>
        <end position="338"/>
    </location>
</feature>
<dbReference type="PANTHER" id="PTHR13847:SF287">
    <property type="entry name" value="FAD-DEPENDENT OXIDOREDUCTASE DOMAIN-CONTAINING PROTEIN 1"/>
    <property type="match status" value="1"/>
</dbReference>
<accession>A0A650CLS4</accession>
<keyword evidence="1" id="KW-0560">Oxidoreductase</keyword>
<sequence length="368" mass="42008">MIIIGAGAHGLSLAYHLVREGFNDIKIIEMKRVGFGSSSRNASRFRYHFFSKENITYAKKAIPYLIQHVKELRLNSLLYFTGYLWILRDEEQISIQKKLDSMWKAEGIEGEFRDCSEFEFLKSEGLCYYAPQDGAFHHDYLIYSYYLEIKDKARLIIDEVEKINFKGGKVAGVKLAKGGELNDDIVVITAGAWSGKLMMNSGINVPIFPEKKEIFITEDVSFRVRPLVIDTSNKVYFSQTLKGEIIGGTETPRPYDFLPFTNSFEELSHFLRAIREIVKGIEGIGILRGWSGYYEMTPDSSHIMGYDDEWPEGLYIDAGYSGHGMMFAPYSGKLMAELILNGKVPPEMRPYLPTRFKEKKLIAESLVI</sequence>
<dbReference type="EMBL" id="CP045483">
    <property type="protein sequence ID" value="QGR18693.1"/>
    <property type="molecule type" value="Genomic_DNA"/>
</dbReference>
<dbReference type="OrthoDB" id="168391at2157"/>
<reference evidence="3 4" key="1">
    <citation type="submission" date="2019-10" db="EMBL/GenBank/DDBJ databases">
        <title>Genome Sequences from Six Type Strain Members of the Archaeal Family Sulfolobaceae: Acidianus ambivalens, Acidianus infernus, Metallosphaera prunae, Stygiolobus azoricus, Sulfolobus metallicus, and Sulfurisphaera ohwakuensis.</title>
        <authorList>
            <person name="Counts J.A."/>
            <person name="Kelly R.M."/>
        </authorList>
    </citation>
    <scope>NUCLEOTIDE SEQUENCE [LARGE SCALE GENOMIC DNA]</scope>
    <source>
        <strain evidence="3 4">FC6</strain>
    </source>
</reference>